<keyword evidence="5" id="KW-0677">Repeat</keyword>
<dbReference type="InterPro" id="IPR000436">
    <property type="entry name" value="Sushi_SCR_CCP_dom"/>
</dbReference>
<comment type="subcellular location">
    <subcellularLocation>
        <location evidence="1">Secreted</location>
    </subcellularLocation>
</comment>
<feature type="disulfide bond" evidence="8">
    <location>
        <begin position="573"/>
        <end position="616"/>
    </location>
</feature>
<dbReference type="GO" id="GO:0006956">
    <property type="term" value="P:complement activation"/>
    <property type="evidence" value="ECO:0000318"/>
    <property type="project" value="GO_Central"/>
</dbReference>
<feature type="chain" id="PRO_5035248640" evidence="9">
    <location>
        <begin position="24"/>
        <end position="693"/>
    </location>
</feature>
<keyword evidence="2" id="KW-0964">Secreted</keyword>
<dbReference type="FunFam" id="2.10.70.10:FF:000054">
    <property type="entry name" value="Complement inhibitory factor H"/>
    <property type="match status" value="2"/>
</dbReference>
<feature type="signal peptide" evidence="9">
    <location>
        <begin position="1"/>
        <end position="23"/>
    </location>
</feature>
<dbReference type="GeneTree" id="ENSGT00940000154386"/>
<dbReference type="GO" id="GO:0005615">
    <property type="term" value="C:extracellular space"/>
    <property type="evidence" value="ECO:0000318"/>
    <property type="project" value="GO_Central"/>
</dbReference>
<feature type="domain" description="Sushi" evidence="10">
    <location>
        <begin position="509"/>
        <end position="568"/>
    </location>
</feature>
<dbReference type="PANTHER" id="PTHR45785">
    <property type="entry name" value="COMPLEMENT FACTOR H-RELATED"/>
    <property type="match status" value="1"/>
</dbReference>
<evidence type="ECO:0000256" key="3">
    <source>
        <dbReference type="ARBA" id="ARBA00022659"/>
    </source>
</evidence>
<dbReference type="GO" id="GO:0001851">
    <property type="term" value="F:complement component C3b binding"/>
    <property type="evidence" value="ECO:0000318"/>
    <property type="project" value="GO_Central"/>
</dbReference>
<dbReference type="SUPFAM" id="SSF57535">
    <property type="entry name" value="Complement control module/SCR domain"/>
    <property type="match status" value="9"/>
</dbReference>
<dbReference type="InterPro" id="IPR035976">
    <property type="entry name" value="Sushi/SCR/CCP_sf"/>
</dbReference>
<dbReference type="SMART" id="SM00032">
    <property type="entry name" value="CCP"/>
    <property type="match status" value="10"/>
</dbReference>
<evidence type="ECO:0000256" key="6">
    <source>
        <dbReference type="ARBA" id="ARBA00023157"/>
    </source>
</evidence>
<keyword evidence="14" id="KW-1267">Proteomics identification</keyword>
<dbReference type="Reactome" id="R-RNO-977606">
    <property type="pathway name" value="Regulation of Complement cascade"/>
</dbReference>
<dbReference type="RefSeq" id="XP_001068704.3">
    <property type="nucleotide sequence ID" value="XM_001068704.8"/>
</dbReference>
<feature type="disulfide bond" evidence="8">
    <location>
        <begin position="274"/>
        <end position="317"/>
    </location>
</feature>
<keyword evidence="12" id="KW-1185">Reference proteome</keyword>
<keyword evidence="6 8" id="KW-1015">Disulfide bond</keyword>
<dbReference type="Pfam" id="PF00084">
    <property type="entry name" value="Sushi"/>
    <property type="match status" value="10"/>
</dbReference>
<evidence type="ECO:0000256" key="4">
    <source>
        <dbReference type="ARBA" id="ARBA00022729"/>
    </source>
</evidence>
<name>A0A8I6ATZ0_RAT</name>
<accession>A0A8I6ATZ0</accession>
<dbReference type="AGR" id="RGD:1584079"/>
<proteinExistence type="evidence at protein level"/>
<dbReference type="Proteomes" id="UP000002494">
    <property type="component" value="Chromosome 13"/>
</dbReference>
<dbReference type="OrthoDB" id="10051774at2759"/>
<dbReference type="RGD" id="1584079">
    <property type="gene designation" value="Cfhr2"/>
</dbReference>
<sequence length="693" mass="79070">MRFCILLLFASIFLTSWLSTAKGEVEVKCLAPHIPNGNYTPHRINYTAEDEIQYECTDGFYPTTQGTVAKCTSTGWIPAPRCSLEPCDFPQFKNGYLYHENIRRSYFPVPIGKEFSYYCDNGFLTPSGSYWDYLRCTRQGWEPEVPCLKTCLKSDIEIENGFLSQSDSKYLQNKKAQYMCKQGYVTADGETSGSITCLENGWSAQPSCLKSCDVPVFENSVTKNNSTWFKLNDKLDYECHIGYKNKYKHTKSSITCTYEGWSDEPTCYDSTKICGPPPPIENGDITSFPLPVYIPPSSVDYQCQYLYQMQGNKTIICINGDWSEPPKCLRMACKPPDIPNGIYSPQRVTYTAQDEIKFECKDGFYSATQETVAKCTSTGWIPAPKCMKPCEFPQIKNGGLYHERRRRPYFPVPIGNEYSYYCDNGFLTPSLSYWDYLRCTEKGWEPEVPCLKQCVFHYVENGESSYWQRKYVEEQAVKVQCYNGYSLPNGQDTITCTENGWSPPAKCIKSCDVPIFENAGTNNDSTWFKLNDKINYECHVGYVNKHKHTKGSITCHHDGWSDIPSCYDSTKICGPPPPIANGDTTSFPLPVYIPPSSVEYQCQSLYQLQGNKTIICINGEWSDPPKCLHPCIISIEIMRKHNITFRTEENQRLYYQSGEMQEFKCKNGHHLATTQPLITICINGHLNYPVCTK</sequence>
<dbReference type="Gene3D" id="2.10.70.10">
    <property type="entry name" value="Complement Module, domain 1"/>
    <property type="match status" value="11"/>
</dbReference>
<evidence type="ECO:0000256" key="2">
    <source>
        <dbReference type="ARBA" id="ARBA00022525"/>
    </source>
</evidence>
<dbReference type="CTD" id="3080"/>
<evidence type="ECO:0000256" key="9">
    <source>
        <dbReference type="SAM" id="SignalP"/>
    </source>
</evidence>
<dbReference type="AlphaFoldDB" id="A0A8I6ATZ0"/>
<dbReference type="Ensembl" id="ENSRNOT00000119818.2">
    <property type="protein sequence ID" value="ENSRNOP00000097980.1"/>
    <property type="gene ID" value="ENSRNOG00000021575.8"/>
</dbReference>
<keyword evidence="3 8" id="KW-0768">Sushi</keyword>
<evidence type="ECO:0000313" key="11">
    <source>
        <dbReference type="Ensembl" id="ENSRNOP00000097980.1"/>
    </source>
</evidence>
<evidence type="ECO:0000256" key="8">
    <source>
        <dbReference type="PROSITE-ProRule" id="PRU00302"/>
    </source>
</evidence>
<dbReference type="FunFam" id="2.10.70.10:FF:000026">
    <property type="entry name" value="Complement inhibitory factor H"/>
    <property type="match status" value="2"/>
</dbReference>
<feature type="domain" description="Sushi" evidence="10">
    <location>
        <begin position="272"/>
        <end position="330"/>
    </location>
</feature>
<dbReference type="PANTHER" id="PTHR45785:SF7">
    <property type="entry name" value="COMPLEMENT FACTOR H"/>
    <property type="match status" value="1"/>
</dbReference>
<comment type="caution">
    <text evidence="8">Lacks conserved residue(s) required for the propagation of feature annotation.</text>
</comment>
<dbReference type="GeneID" id="688887"/>
<evidence type="ECO:0000256" key="7">
    <source>
        <dbReference type="ARBA" id="ARBA00023180"/>
    </source>
</evidence>
<evidence type="ECO:0000256" key="1">
    <source>
        <dbReference type="ARBA" id="ARBA00004613"/>
    </source>
</evidence>
<feature type="domain" description="Sushi" evidence="10">
    <location>
        <begin position="149"/>
        <end position="210"/>
    </location>
</feature>
<reference evidence="11" key="2">
    <citation type="submission" date="2025-08" db="UniProtKB">
        <authorList>
            <consortium name="Ensembl"/>
        </authorList>
    </citation>
    <scope>IDENTIFICATION</scope>
    <source>
        <strain evidence="11">Brown Norway</strain>
    </source>
</reference>
<dbReference type="PROSITE" id="PS50923">
    <property type="entry name" value="SUSHI"/>
    <property type="match status" value="6"/>
</dbReference>
<dbReference type="GO" id="GO:0007596">
    <property type="term" value="P:blood coagulation"/>
    <property type="evidence" value="ECO:0007669"/>
    <property type="project" value="UniProtKB-ARBA"/>
</dbReference>
<dbReference type="FunFam" id="2.10.70.10:FF:000060">
    <property type="entry name" value="Complement inhibitory factor H"/>
    <property type="match status" value="1"/>
</dbReference>
<keyword evidence="4 9" id="KW-0732">Signal</keyword>
<gene>
    <name evidence="11 13" type="primary">Cfhr2</name>
</gene>
<evidence type="ECO:0000313" key="12">
    <source>
        <dbReference type="Proteomes" id="UP000002494"/>
    </source>
</evidence>
<evidence type="ECO:0000313" key="13">
    <source>
        <dbReference type="RGD" id="1584079"/>
    </source>
</evidence>
<dbReference type="InterPro" id="IPR051503">
    <property type="entry name" value="ComplSys_Reg/VirEntry_Med"/>
</dbReference>
<dbReference type="CDD" id="cd00033">
    <property type="entry name" value="CCP"/>
    <property type="match status" value="6"/>
</dbReference>
<evidence type="ECO:0000256" key="5">
    <source>
        <dbReference type="ARBA" id="ARBA00022737"/>
    </source>
</evidence>
<evidence type="ECO:0007829" key="14">
    <source>
        <dbReference type="PeptideAtlas" id="A0A8I6ATZ0"/>
    </source>
</evidence>
<reference evidence="11" key="1">
    <citation type="submission" date="2024-01" db="EMBL/GenBank/DDBJ databases">
        <title>GRCr8: a new rat reference genome assembly contstructed from accurate long reads and long range scaffolding.</title>
        <authorList>
            <person name="Doris P.A."/>
            <person name="Kalbfleisch T."/>
            <person name="Li K."/>
            <person name="Howe K."/>
            <person name="Wood J."/>
        </authorList>
    </citation>
    <scope>NUCLEOTIDE SEQUENCE [LARGE SCALE GENOMIC DNA]</scope>
    <source>
        <strain evidence="11">Brown Norway</strain>
    </source>
</reference>
<organism evidence="11 12">
    <name type="scientific">Rattus norvegicus</name>
    <name type="common">Rat</name>
    <dbReference type="NCBI Taxonomy" id="10116"/>
    <lineage>
        <taxon>Eukaryota</taxon>
        <taxon>Metazoa</taxon>
        <taxon>Chordata</taxon>
        <taxon>Craniata</taxon>
        <taxon>Vertebrata</taxon>
        <taxon>Euteleostomi</taxon>
        <taxon>Mammalia</taxon>
        <taxon>Eutheria</taxon>
        <taxon>Euarchontoglires</taxon>
        <taxon>Glires</taxon>
        <taxon>Rodentia</taxon>
        <taxon>Myomorpha</taxon>
        <taxon>Muroidea</taxon>
        <taxon>Muridae</taxon>
        <taxon>Murinae</taxon>
        <taxon>Rattus</taxon>
    </lineage>
</organism>
<dbReference type="OMA" id="ITHATCT"/>
<reference evidence="11" key="3">
    <citation type="submission" date="2025-09" db="UniProtKB">
        <authorList>
            <consortium name="Ensembl"/>
        </authorList>
    </citation>
    <scope>IDENTIFICATION</scope>
    <source>
        <strain evidence="11">Brown Norway</strain>
    </source>
</reference>
<dbReference type="FunFam" id="2.10.70.10:FF:000041">
    <property type="entry name" value="Complement factor H"/>
    <property type="match status" value="2"/>
</dbReference>
<evidence type="ECO:0000259" key="10">
    <source>
        <dbReference type="PROSITE" id="PS50923"/>
    </source>
</evidence>
<dbReference type="FunCoup" id="A0A8I6ATZ0">
    <property type="interactions" value="5"/>
</dbReference>
<feature type="domain" description="Sushi" evidence="10">
    <location>
        <begin position="27"/>
        <end position="84"/>
    </location>
</feature>
<feature type="domain" description="Sushi" evidence="10">
    <location>
        <begin position="571"/>
        <end position="629"/>
    </location>
</feature>
<keyword evidence="7" id="KW-0325">Glycoprotein</keyword>
<feature type="domain" description="Sushi" evidence="10">
    <location>
        <begin position="331"/>
        <end position="388"/>
    </location>
</feature>
<protein>
    <submittedName>
        <fullName evidence="11">Complement factor H-related 2</fullName>
    </submittedName>
</protein>